<reference evidence="2" key="1">
    <citation type="journal article" date="2022" name="Mol. Ecol. Resour.">
        <title>The genomes of chicory, endive, great burdock and yacon provide insights into Asteraceae palaeo-polyploidization history and plant inulin production.</title>
        <authorList>
            <person name="Fan W."/>
            <person name="Wang S."/>
            <person name="Wang H."/>
            <person name="Wang A."/>
            <person name="Jiang F."/>
            <person name="Liu H."/>
            <person name="Zhao H."/>
            <person name="Xu D."/>
            <person name="Zhang Y."/>
        </authorList>
    </citation>
    <scope>NUCLEOTIDE SEQUENCE [LARGE SCALE GENOMIC DNA]</scope>
    <source>
        <strain evidence="2">cv. Yunnan</strain>
    </source>
</reference>
<accession>A0ACB9JWR3</accession>
<dbReference type="Proteomes" id="UP001056120">
    <property type="component" value="Linkage Group LG02"/>
</dbReference>
<proteinExistence type="predicted"/>
<protein>
    <submittedName>
        <fullName evidence="1">Uncharacterized protein</fullName>
    </submittedName>
</protein>
<sequence length="142" mass="16036">MEDDGEGSFPVFVCGGREAVGKDATPRDDYEKRRTMVRVAFWSFFAMVMRLPEKTIVRNGGRCFLEFVSGGREATGKRRWLETKDDGVGCFPEFVCGGREAARKDDGEKQRTMVRVAFRSLFAVVVRLPEKAMQKGIIEASR</sequence>
<name>A0ACB9JWR3_9ASTR</name>
<comment type="caution">
    <text evidence="1">The sequence shown here is derived from an EMBL/GenBank/DDBJ whole genome shotgun (WGS) entry which is preliminary data.</text>
</comment>
<dbReference type="EMBL" id="CM042019">
    <property type="protein sequence ID" value="KAI3824437.1"/>
    <property type="molecule type" value="Genomic_DNA"/>
</dbReference>
<reference evidence="1 2" key="2">
    <citation type="journal article" date="2022" name="Mol. Ecol. Resour.">
        <title>The genomes of chicory, endive, great burdock and yacon provide insights into Asteraceae paleo-polyploidization history and plant inulin production.</title>
        <authorList>
            <person name="Fan W."/>
            <person name="Wang S."/>
            <person name="Wang H."/>
            <person name="Wang A."/>
            <person name="Jiang F."/>
            <person name="Liu H."/>
            <person name="Zhao H."/>
            <person name="Xu D."/>
            <person name="Zhang Y."/>
        </authorList>
    </citation>
    <scope>NUCLEOTIDE SEQUENCE [LARGE SCALE GENOMIC DNA]</scope>
    <source>
        <strain evidence="2">cv. Yunnan</strain>
        <tissue evidence="1">Leaves</tissue>
    </source>
</reference>
<keyword evidence="2" id="KW-1185">Reference proteome</keyword>
<evidence type="ECO:0000313" key="2">
    <source>
        <dbReference type="Proteomes" id="UP001056120"/>
    </source>
</evidence>
<organism evidence="1 2">
    <name type="scientific">Smallanthus sonchifolius</name>
    <dbReference type="NCBI Taxonomy" id="185202"/>
    <lineage>
        <taxon>Eukaryota</taxon>
        <taxon>Viridiplantae</taxon>
        <taxon>Streptophyta</taxon>
        <taxon>Embryophyta</taxon>
        <taxon>Tracheophyta</taxon>
        <taxon>Spermatophyta</taxon>
        <taxon>Magnoliopsida</taxon>
        <taxon>eudicotyledons</taxon>
        <taxon>Gunneridae</taxon>
        <taxon>Pentapetalae</taxon>
        <taxon>asterids</taxon>
        <taxon>campanulids</taxon>
        <taxon>Asterales</taxon>
        <taxon>Asteraceae</taxon>
        <taxon>Asteroideae</taxon>
        <taxon>Heliantheae alliance</taxon>
        <taxon>Millerieae</taxon>
        <taxon>Smallanthus</taxon>
    </lineage>
</organism>
<gene>
    <name evidence="1" type="ORF">L1987_05896</name>
</gene>
<evidence type="ECO:0000313" key="1">
    <source>
        <dbReference type="EMBL" id="KAI3824437.1"/>
    </source>
</evidence>